<sequence length="92" mass="10530">MLWSSRMSISLWTVATAPRMAGPPLLSLLPAHLLPRPKERRRRHNKLGHHVVSVARAPPPPAWSRWGGGGRRRHACEEHQREWILKLKSTIP</sequence>
<protein>
    <recommendedName>
        <fullName evidence="5">Secreted protein</fullName>
    </recommendedName>
</protein>
<reference evidence="4" key="2">
    <citation type="journal article" date="2017" name="Nat. Plants">
        <title>The Aegilops tauschii genome reveals multiple impacts of transposons.</title>
        <authorList>
            <person name="Zhao G."/>
            <person name="Zou C."/>
            <person name="Li K."/>
            <person name="Wang K."/>
            <person name="Li T."/>
            <person name="Gao L."/>
            <person name="Zhang X."/>
            <person name="Wang H."/>
            <person name="Yang Z."/>
            <person name="Liu X."/>
            <person name="Jiang W."/>
            <person name="Mao L."/>
            <person name="Kong X."/>
            <person name="Jiao Y."/>
            <person name="Jia J."/>
        </authorList>
    </citation>
    <scope>NUCLEOTIDE SEQUENCE [LARGE SCALE GENOMIC DNA]</scope>
    <source>
        <strain evidence="4">cv. AL8/78</strain>
    </source>
</reference>
<evidence type="ECO:0000313" key="3">
    <source>
        <dbReference type="EnsemblPlants" id="AET3Gv20178900.46"/>
    </source>
</evidence>
<evidence type="ECO:0000256" key="1">
    <source>
        <dbReference type="SAM" id="MobiDB-lite"/>
    </source>
</evidence>
<dbReference type="Gramene" id="AET3Gv20178900.4">
    <property type="protein sequence ID" value="AET3Gv20178900.4"/>
    <property type="gene ID" value="AET3Gv20178900"/>
</dbReference>
<reference evidence="3" key="3">
    <citation type="journal article" date="2017" name="Nature">
        <title>Genome sequence of the progenitor of the wheat D genome Aegilops tauschii.</title>
        <authorList>
            <person name="Luo M.C."/>
            <person name="Gu Y.Q."/>
            <person name="Puiu D."/>
            <person name="Wang H."/>
            <person name="Twardziok S.O."/>
            <person name="Deal K.R."/>
            <person name="Huo N."/>
            <person name="Zhu T."/>
            <person name="Wang L."/>
            <person name="Wang Y."/>
            <person name="McGuire P.E."/>
            <person name="Liu S."/>
            <person name="Long H."/>
            <person name="Ramasamy R.K."/>
            <person name="Rodriguez J.C."/>
            <person name="Van S.L."/>
            <person name="Yuan L."/>
            <person name="Wang Z."/>
            <person name="Xia Z."/>
            <person name="Xiao L."/>
            <person name="Anderson O.D."/>
            <person name="Ouyang S."/>
            <person name="Liang Y."/>
            <person name="Zimin A.V."/>
            <person name="Pertea G."/>
            <person name="Qi P."/>
            <person name="Bennetzen J.L."/>
            <person name="Dai X."/>
            <person name="Dawson M.W."/>
            <person name="Muller H.G."/>
            <person name="Kugler K."/>
            <person name="Rivarola-Duarte L."/>
            <person name="Spannagl M."/>
            <person name="Mayer K.F.X."/>
            <person name="Lu F.H."/>
            <person name="Bevan M.W."/>
            <person name="Leroy P."/>
            <person name="Li P."/>
            <person name="You F.M."/>
            <person name="Sun Q."/>
            <person name="Liu Z."/>
            <person name="Lyons E."/>
            <person name="Wicker T."/>
            <person name="Salzberg S.L."/>
            <person name="Devos K.M."/>
            <person name="Dvorak J."/>
        </authorList>
    </citation>
    <scope>NUCLEOTIDE SEQUENCE [LARGE SCALE GENOMIC DNA]</scope>
    <source>
        <strain evidence="3">cv. AL8/78</strain>
    </source>
</reference>
<feature type="signal peptide" evidence="2">
    <location>
        <begin position="1"/>
        <end position="16"/>
    </location>
</feature>
<dbReference type="Gramene" id="AET3Gv20178900.53">
    <property type="protein sequence ID" value="AET3Gv20178900.53"/>
    <property type="gene ID" value="AET3Gv20178900"/>
</dbReference>
<dbReference type="Gramene" id="AET3Gv20178900.48">
    <property type="protein sequence ID" value="AET3Gv20178900.48"/>
    <property type="gene ID" value="AET3Gv20178900"/>
</dbReference>
<dbReference type="Gramene" id="AET3Gv20178900.2">
    <property type="protein sequence ID" value="AET3Gv20178900.2"/>
    <property type="gene ID" value="AET3Gv20178900"/>
</dbReference>
<dbReference type="EnsemblPlants" id="AET3Gv20178900.17">
    <property type="protein sequence ID" value="AET3Gv20178900.17"/>
    <property type="gene ID" value="AET3Gv20178900"/>
</dbReference>
<feature type="region of interest" description="Disordered" evidence="1">
    <location>
        <begin position="37"/>
        <end position="71"/>
    </location>
</feature>
<dbReference type="Gramene" id="AET3Gv20178900.17">
    <property type="protein sequence ID" value="AET3Gv20178900.17"/>
    <property type="gene ID" value="AET3Gv20178900"/>
</dbReference>
<dbReference type="EnsemblPlants" id="AET3Gv20178900.31">
    <property type="protein sequence ID" value="AET3Gv20178900.31"/>
    <property type="gene ID" value="AET3Gv20178900"/>
</dbReference>
<dbReference type="Gramene" id="AET3Gv20178900.46">
    <property type="protein sequence ID" value="AET3Gv20178900.46"/>
    <property type="gene ID" value="AET3Gv20178900"/>
</dbReference>
<reference evidence="3" key="5">
    <citation type="journal article" date="2021" name="G3 (Bethesda)">
        <title>Aegilops tauschii genome assembly Aet v5.0 features greater sequence contiguity and improved annotation.</title>
        <authorList>
            <person name="Wang L."/>
            <person name="Zhu T."/>
            <person name="Rodriguez J.C."/>
            <person name="Deal K.R."/>
            <person name="Dubcovsky J."/>
            <person name="McGuire P.E."/>
            <person name="Lux T."/>
            <person name="Spannagl M."/>
            <person name="Mayer K.F.X."/>
            <person name="Baldrich P."/>
            <person name="Meyers B.C."/>
            <person name="Huo N."/>
            <person name="Gu Y.Q."/>
            <person name="Zhou H."/>
            <person name="Devos K.M."/>
            <person name="Bennetzen J.L."/>
            <person name="Unver T."/>
            <person name="Budak H."/>
            <person name="Gulick P.J."/>
            <person name="Galiba G."/>
            <person name="Kalapos B."/>
            <person name="Nelson D.R."/>
            <person name="Li P."/>
            <person name="You F.M."/>
            <person name="Luo M.C."/>
            <person name="Dvorak J."/>
        </authorList>
    </citation>
    <scope>NUCLEOTIDE SEQUENCE [LARGE SCALE GENOMIC DNA]</scope>
    <source>
        <strain evidence="3">cv. AL8/78</strain>
    </source>
</reference>
<feature type="chain" id="PRO_5042372295" description="Secreted protein" evidence="2">
    <location>
        <begin position="17"/>
        <end position="92"/>
    </location>
</feature>
<dbReference type="EnsemblPlants" id="AET3Gv20178900.2">
    <property type="protein sequence ID" value="AET3Gv20178900.2"/>
    <property type="gene ID" value="AET3Gv20178900"/>
</dbReference>
<dbReference type="EnsemblPlants" id="AET3Gv20178900.34">
    <property type="protein sequence ID" value="AET3Gv20178900.34"/>
    <property type="gene ID" value="AET3Gv20178900"/>
</dbReference>
<name>A0A453E0G7_AEGTS</name>
<reference evidence="3" key="4">
    <citation type="submission" date="2019-03" db="UniProtKB">
        <authorList>
            <consortium name="EnsemblPlants"/>
        </authorList>
    </citation>
    <scope>IDENTIFICATION</scope>
</reference>
<reference evidence="4" key="1">
    <citation type="journal article" date="2014" name="Science">
        <title>Ancient hybridizations among the ancestral genomes of bread wheat.</title>
        <authorList>
            <consortium name="International Wheat Genome Sequencing Consortium,"/>
            <person name="Marcussen T."/>
            <person name="Sandve S.R."/>
            <person name="Heier L."/>
            <person name="Spannagl M."/>
            <person name="Pfeifer M."/>
            <person name="Jakobsen K.S."/>
            <person name="Wulff B.B."/>
            <person name="Steuernagel B."/>
            <person name="Mayer K.F."/>
            <person name="Olsen O.A."/>
        </authorList>
    </citation>
    <scope>NUCLEOTIDE SEQUENCE [LARGE SCALE GENOMIC DNA]</scope>
    <source>
        <strain evidence="4">cv. AL8/78</strain>
    </source>
</reference>
<organism evidence="3 4">
    <name type="scientific">Aegilops tauschii subsp. strangulata</name>
    <name type="common">Goatgrass</name>
    <dbReference type="NCBI Taxonomy" id="200361"/>
    <lineage>
        <taxon>Eukaryota</taxon>
        <taxon>Viridiplantae</taxon>
        <taxon>Streptophyta</taxon>
        <taxon>Embryophyta</taxon>
        <taxon>Tracheophyta</taxon>
        <taxon>Spermatophyta</taxon>
        <taxon>Magnoliopsida</taxon>
        <taxon>Liliopsida</taxon>
        <taxon>Poales</taxon>
        <taxon>Poaceae</taxon>
        <taxon>BOP clade</taxon>
        <taxon>Pooideae</taxon>
        <taxon>Triticodae</taxon>
        <taxon>Triticeae</taxon>
        <taxon>Triticinae</taxon>
        <taxon>Aegilops</taxon>
    </lineage>
</organism>
<keyword evidence="2" id="KW-0732">Signal</keyword>
<dbReference type="EnsemblPlants" id="AET3Gv20178900.15">
    <property type="protein sequence ID" value="AET3Gv20178900.15"/>
    <property type="gene ID" value="AET3Gv20178900"/>
</dbReference>
<dbReference type="AlphaFoldDB" id="A0A453E0G7"/>
<dbReference type="EnsemblPlants" id="AET3Gv20178900.23">
    <property type="protein sequence ID" value="AET3Gv20178900.23"/>
    <property type="gene ID" value="AET3Gv20178900"/>
</dbReference>
<dbReference type="Gramene" id="AET3Gv20178900.15">
    <property type="protein sequence ID" value="AET3Gv20178900.15"/>
    <property type="gene ID" value="AET3Gv20178900"/>
</dbReference>
<evidence type="ECO:0008006" key="5">
    <source>
        <dbReference type="Google" id="ProtNLM"/>
    </source>
</evidence>
<evidence type="ECO:0000256" key="2">
    <source>
        <dbReference type="SAM" id="SignalP"/>
    </source>
</evidence>
<dbReference type="EnsemblPlants" id="AET3Gv20178900.53">
    <property type="protein sequence ID" value="AET3Gv20178900.53"/>
    <property type="gene ID" value="AET3Gv20178900"/>
</dbReference>
<evidence type="ECO:0000313" key="4">
    <source>
        <dbReference type="Proteomes" id="UP000015105"/>
    </source>
</evidence>
<dbReference type="EnsemblPlants" id="AET3Gv20178900.4">
    <property type="protein sequence ID" value="AET3Gv20178900.4"/>
    <property type="gene ID" value="AET3Gv20178900"/>
</dbReference>
<keyword evidence="4" id="KW-1185">Reference proteome</keyword>
<feature type="compositionally biased region" description="Basic residues" evidence="1">
    <location>
        <begin position="38"/>
        <end position="49"/>
    </location>
</feature>
<dbReference type="EnsemblPlants" id="AET3Gv20178900.48">
    <property type="protein sequence ID" value="AET3Gv20178900.48"/>
    <property type="gene ID" value="AET3Gv20178900"/>
</dbReference>
<dbReference type="Gramene" id="AET3Gv20178900.31">
    <property type="protein sequence ID" value="AET3Gv20178900.31"/>
    <property type="gene ID" value="AET3Gv20178900"/>
</dbReference>
<accession>A0A453E0G7</accession>
<dbReference type="EnsemblPlants" id="AET3Gv20178900.46">
    <property type="protein sequence ID" value="AET3Gv20178900.46"/>
    <property type="gene ID" value="AET3Gv20178900"/>
</dbReference>
<dbReference type="Gramene" id="AET3Gv20178900.34">
    <property type="protein sequence ID" value="AET3Gv20178900.34"/>
    <property type="gene ID" value="AET3Gv20178900"/>
</dbReference>
<dbReference type="Gramene" id="AET3Gv20178900.23">
    <property type="protein sequence ID" value="AET3Gv20178900.23"/>
    <property type="gene ID" value="AET3Gv20178900"/>
</dbReference>
<proteinExistence type="predicted"/>
<dbReference type="Proteomes" id="UP000015105">
    <property type="component" value="Chromosome 3D"/>
</dbReference>